<dbReference type="EMBL" id="MPGH01000138">
    <property type="protein sequence ID" value="OLN85949.1"/>
    <property type="molecule type" value="Genomic_DNA"/>
</dbReference>
<sequence length="270" mass="31132">MRPAAFNQIELASRPEATPKSSALLHHHHRRPMGAQRPPRETHVSVLLLRAIGDLPSIIWEVLAAIIQEGWGSIANQLRLLIATYPLMVLFYFSTSGLDITTIISTGCVAYLYASFLYFFRLKDRLPWACLVATLIWFDGPDRHFMRRAAVAVFMLARDDDWNTLVWKRLRRQTLPWQDGSGFEFLYNFEGRELLREACLYLVNTLCASFARHRVPDDFTLRTSIRVMDVLVLPLIGLIDWAWRYRRAQKRARIAEPEGRNARSLSAEGC</sequence>
<organism evidence="2 3">
    <name type="scientific">Colletotrichum chlorophyti</name>
    <dbReference type="NCBI Taxonomy" id="708187"/>
    <lineage>
        <taxon>Eukaryota</taxon>
        <taxon>Fungi</taxon>
        <taxon>Dikarya</taxon>
        <taxon>Ascomycota</taxon>
        <taxon>Pezizomycotina</taxon>
        <taxon>Sordariomycetes</taxon>
        <taxon>Hypocreomycetidae</taxon>
        <taxon>Glomerellales</taxon>
        <taxon>Glomerellaceae</taxon>
        <taxon>Colletotrichum</taxon>
    </lineage>
</organism>
<feature type="transmembrane region" description="Helical" evidence="1">
    <location>
        <begin position="100"/>
        <end position="120"/>
    </location>
</feature>
<gene>
    <name evidence="2" type="ORF">CCHL11_05438</name>
</gene>
<evidence type="ECO:0000256" key="1">
    <source>
        <dbReference type="SAM" id="Phobius"/>
    </source>
</evidence>
<keyword evidence="1" id="KW-0812">Transmembrane</keyword>
<feature type="transmembrane region" description="Helical" evidence="1">
    <location>
        <begin position="78"/>
        <end position="94"/>
    </location>
</feature>
<comment type="caution">
    <text evidence="2">The sequence shown here is derived from an EMBL/GenBank/DDBJ whole genome shotgun (WGS) entry which is preliminary data.</text>
</comment>
<evidence type="ECO:0000313" key="3">
    <source>
        <dbReference type="Proteomes" id="UP000186583"/>
    </source>
</evidence>
<dbReference type="Proteomes" id="UP000186583">
    <property type="component" value="Unassembled WGS sequence"/>
</dbReference>
<accession>A0A1Q8RNQ0</accession>
<evidence type="ECO:0000313" key="2">
    <source>
        <dbReference type="EMBL" id="OLN85949.1"/>
    </source>
</evidence>
<keyword evidence="1" id="KW-1133">Transmembrane helix</keyword>
<dbReference type="OrthoDB" id="4831699at2759"/>
<reference evidence="2 3" key="1">
    <citation type="submission" date="2016-11" db="EMBL/GenBank/DDBJ databases">
        <title>Draft Genome Assembly of Colletotrichum chlorophyti a pathogen of herbaceous plants.</title>
        <authorList>
            <person name="Gan P."/>
            <person name="Narusaka M."/>
            <person name="Tsushima A."/>
            <person name="Narusaka Y."/>
            <person name="Takano Y."/>
            <person name="Shirasu K."/>
        </authorList>
    </citation>
    <scope>NUCLEOTIDE SEQUENCE [LARGE SCALE GENOMIC DNA]</scope>
    <source>
        <strain evidence="2 3">NTL11</strain>
    </source>
</reference>
<dbReference type="AlphaFoldDB" id="A0A1Q8RNQ0"/>
<proteinExistence type="predicted"/>
<name>A0A1Q8RNQ0_9PEZI</name>
<protein>
    <submittedName>
        <fullName evidence="2">Uncharacterized protein</fullName>
    </submittedName>
</protein>
<keyword evidence="3" id="KW-1185">Reference proteome</keyword>
<keyword evidence="1" id="KW-0472">Membrane</keyword>